<dbReference type="RefSeq" id="XP_027282271.1">
    <property type="nucleotide sequence ID" value="XM_027426470.2"/>
</dbReference>
<dbReference type="Gene3D" id="3.30.950.30">
    <property type="entry name" value="Schlafen, AAA domain"/>
    <property type="match status" value="1"/>
</dbReference>
<evidence type="ECO:0000313" key="3">
    <source>
        <dbReference type="Proteomes" id="UP001108280"/>
    </source>
</evidence>
<keyword evidence="3" id="KW-1185">Reference proteome</keyword>
<evidence type="ECO:0000313" key="5">
    <source>
        <dbReference type="RefSeq" id="XP_035303861.1"/>
    </source>
</evidence>
<feature type="domain" description="Schlafen AlbA-2" evidence="1">
    <location>
        <begin position="209"/>
        <end position="324"/>
    </location>
</feature>
<name>A0A9J7H1L7_CRIGR</name>
<dbReference type="Proteomes" id="UP001108280">
    <property type="component" value="Chromosome 7"/>
</dbReference>
<dbReference type="FunFam" id="3.30.950.30:FF:000001">
    <property type="entry name" value="Schlafen family member 14"/>
    <property type="match status" value="1"/>
</dbReference>
<sequence length="370" mass="41833">MAAEKMNITVDRESPSAEVVLDVGEVTLGIKSRKEMQDSQRKQQNTNILTAVCALLNSRGGVVKAHIENQDYNFNKHGLGEDLDTSFKAILPLAQNHLDFKQEEYFFFISVKSHSLDISGLQLATIATNLYMRNGASCVQMDLDTALQFFIDIANPGLRSPIKTSLLDKRPGEDMQDLHVQEELHVRELAAAFFDQTVLTEMAEFSFSESKNVEYKSFETDKLVQRVKEILPLIVSAFANTDGGYLFIGLNEKKKQIIGFKADERKLEVLRSEIEKCIGHLPVTHFCEEEEKIKYTCKFIQVHRQGTVCSYVCALRVERFCCAVFAAEPNSWHVEGSRVERFTSEKWVKLQVAGRLRSGGKLTSRIHLAS</sequence>
<evidence type="ECO:0000313" key="4">
    <source>
        <dbReference type="RefSeq" id="XP_027282271.1"/>
    </source>
</evidence>
<dbReference type="GeneID" id="100753152"/>
<dbReference type="PANTHER" id="PTHR12155:SF2">
    <property type="entry name" value="RIBONUCLEASE SLFN12"/>
    <property type="match status" value="1"/>
</dbReference>
<reference evidence="3" key="1">
    <citation type="journal article" date="2018" name="Biotechnol. Bioeng.">
        <title>A reference genome of the Chinese hamster based on a hybrid assembly strategy.</title>
        <authorList>
            <person name="Rupp O."/>
            <person name="MacDonald M.L."/>
            <person name="Li S."/>
            <person name="Dhiman H."/>
            <person name="Polson S."/>
            <person name="Griep S."/>
            <person name="Heffner K."/>
            <person name="Hernandez I."/>
            <person name="Brinkrolf K."/>
            <person name="Jadhav V."/>
            <person name="Samoudi M."/>
            <person name="Hao H."/>
            <person name="Kingham B."/>
            <person name="Goesmann A."/>
            <person name="Betenbaugh M.J."/>
            <person name="Lewis N.E."/>
            <person name="Borth N."/>
            <person name="Lee K.H."/>
        </authorList>
    </citation>
    <scope>NUCLEOTIDE SEQUENCE [LARGE SCALE GENOMIC DNA]</scope>
    <source>
        <strain evidence="3">17A/GY</strain>
    </source>
</reference>
<dbReference type="Pfam" id="PF17057">
    <property type="entry name" value="B3R"/>
    <property type="match status" value="1"/>
</dbReference>
<dbReference type="OrthoDB" id="6052143at2759"/>
<dbReference type="InterPro" id="IPR007421">
    <property type="entry name" value="Schlafen_AlbA_2_dom"/>
</dbReference>
<feature type="domain" description="Poxin-Schlafen/Schlafen-like N-terminal" evidence="2">
    <location>
        <begin position="86"/>
        <end position="207"/>
    </location>
</feature>
<dbReference type="Pfam" id="PF04326">
    <property type="entry name" value="SLFN_AlbA_2"/>
    <property type="match status" value="1"/>
</dbReference>
<evidence type="ECO:0000259" key="2">
    <source>
        <dbReference type="Pfam" id="PF17057"/>
    </source>
</evidence>
<proteinExistence type="predicted"/>
<accession>A0A9J7H1L7</accession>
<organism evidence="3 5">
    <name type="scientific">Cricetulus griseus</name>
    <name type="common">Chinese hamster</name>
    <name type="synonym">Cricetulus barabensis griseus</name>
    <dbReference type="NCBI Taxonomy" id="10029"/>
    <lineage>
        <taxon>Eukaryota</taxon>
        <taxon>Metazoa</taxon>
        <taxon>Chordata</taxon>
        <taxon>Craniata</taxon>
        <taxon>Vertebrata</taxon>
        <taxon>Euteleostomi</taxon>
        <taxon>Mammalia</taxon>
        <taxon>Eutheria</taxon>
        <taxon>Euarchontoglires</taxon>
        <taxon>Glires</taxon>
        <taxon>Rodentia</taxon>
        <taxon>Myomorpha</taxon>
        <taxon>Muroidea</taxon>
        <taxon>Cricetidae</taxon>
        <taxon>Cricetinae</taxon>
        <taxon>Cricetulus</taxon>
    </lineage>
</organism>
<reference evidence="4 5" key="3">
    <citation type="submission" date="2025-04" db="UniProtKB">
        <authorList>
            <consortium name="RefSeq"/>
        </authorList>
    </citation>
    <scope>IDENTIFICATION</scope>
    <source>
        <strain evidence="4 5">17A/GY</strain>
        <tissue evidence="4 5">Liver</tissue>
    </source>
</reference>
<dbReference type="KEGG" id="cge:100753152"/>
<evidence type="ECO:0000259" key="1">
    <source>
        <dbReference type="Pfam" id="PF04326"/>
    </source>
</evidence>
<protein>
    <submittedName>
        <fullName evidence="4 5">Schlafen family member 12-like</fullName>
    </submittedName>
</protein>
<dbReference type="RefSeq" id="XP_016835602.1">
    <property type="nucleotide sequence ID" value="XM_016980113.3"/>
</dbReference>
<dbReference type="AlphaFoldDB" id="A0A9J7H1L7"/>
<dbReference type="RefSeq" id="XP_035303861.1">
    <property type="nucleotide sequence ID" value="XM_035447970.1"/>
</dbReference>
<dbReference type="PANTHER" id="PTHR12155">
    <property type="entry name" value="SCHLAFEN"/>
    <property type="match status" value="1"/>
</dbReference>
<dbReference type="InterPro" id="IPR038461">
    <property type="entry name" value="Schlafen_AlbA_2_dom_sf"/>
</dbReference>
<dbReference type="InterPro" id="IPR029684">
    <property type="entry name" value="Schlafen"/>
</dbReference>
<dbReference type="InterPro" id="IPR031450">
    <property type="entry name" value="Poxin-SLFN/SLFN_N"/>
</dbReference>
<gene>
    <name evidence="4 5" type="primary">LOC100753152</name>
</gene>
<dbReference type="RefSeq" id="XP_035317621.1">
    <property type="nucleotide sequence ID" value="XM_035461730.1"/>
</dbReference>
<reference evidence="3" key="2">
    <citation type="journal article" date="2020" name="Biotechnol. Bioeng.">
        <title>Chromosome-scale scaffolds for the Chinese hamster reference genome assembly to facilitate the study of the CHO epigenome.</title>
        <authorList>
            <person name="Hilliard W."/>
            <person name="MacDonald M."/>
            <person name="Lee K.H."/>
        </authorList>
    </citation>
    <scope>NUCLEOTIDE SEQUENCE [LARGE SCALE GENOMIC DNA]</scope>
    <source>
        <strain evidence="3">17A/GY</strain>
    </source>
</reference>